<evidence type="ECO:0000313" key="3">
    <source>
        <dbReference type="Proteomes" id="UP000095601"/>
    </source>
</evidence>
<dbReference type="PANTHER" id="PTHR34585:SF22">
    <property type="entry name" value="HELIX-TURN-HELIX DOMAIN-CONTAINING PROTEIN"/>
    <property type="match status" value="1"/>
</dbReference>
<feature type="domain" description="Helix-turn-helix" evidence="1">
    <location>
        <begin position="36"/>
        <end position="85"/>
    </location>
</feature>
<protein>
    <submittedName>
        <fullName evidence="2">Helix-turn-helix domain protein</fullName>
    </submittedName>
</protein>
<dbReference type="EMBL" id="MKGI01000011">
    <property type="protein sequence ID" value="OEL12223.1"/>
    <property type="molecule type" value="Genomic_DNA"/>
</dbReference>
<gene>
    <name evidence="2" type="ORF">BHF72_1411</name>
</gene>
<comment type="caution">
    <text evidence="2">The sequence shown here is derived from an EMBL/GenBank/DDBJ whole genome shotgun (WGS) entry which is preliminary data.</text>
</comment>
<dbReference type="AlphaFoldDB" id="A0A1E5UH58"/>
<dbReference type="Pfam" id="PF12728">
    <property type="entry name" value="HTH_17"/>
    <property type="match status" value="1"/>
</dbReference>
<dbReference type="Proteomes" id="UP000095601">
    <property type="component" value="Unassembled WGS sequence"/>
</dbReference>
<proteinExistence type="predicted"/>
<sequence length="92" mass="10714">MTVSLITKEDLEQFKLELIEEIKGIFNVKTSEQKLWLKSSEVKSILKISTGTLQNLRMNQTLRFSKVGGTLYYNYEDIEKLLESRNVNQIKS</sequence>
<dbReference type="PATRIC" id="fig|237258.4.peg.1365"/>
<evidence type="ECO:0000259" key="1">
    <source>
        <dbReference type="Pfam" id="PF12728"/>
    </source>
</evidence>
<dbReference type="OrthoDB" id="1524679at2"/>
<dbReference type="STRING" id="237258.SAMN04489756_1091"/>
<dbReference type="InterPro" id="IPR009061">
    <property type="entry name" value="DNA-bd_dom_put_sf"/>
</dbReference>
<dbReference type="PANTHER" id="PTHR34585">
    <property type="match status" value="1"/>
</dbReference>
<organism evidence="2 3">
    <name type="scientific">Cloacibacterium normanense</name>
    <dbReference type="NCBI Taxonomy" id="237258"/>
    <lineage>
        <taxon>Bacteria</taxon>
        <taxon>Pseudomonadati</taxon>
        <taxon>Bacteroidota</taxon>
        <taxon>Flavobacteriia</taxon>
        <taxon>Flavobacteriales</taxon>
        <taxon>Weeksellaceae</taxon>
    </lineage>
</organism>
<evidence type="ECO:0000313" key="2">
    <source>
        <dbReference type="EMBL" id="OEL12223.1"/>
    </source>
</evidence>
<name>A0A1E5UH58_9FLAO</name>
<keyword evidence="3" id="KW-1185">Reference proteome</keyword>
<accession>A0A1E5UH58</accession>
<reference evidence="2 3" key="1">
    <citation type="submission" date="2016-09" db="EMBL/GenBank/DDBJ databases">
        <authorList>
            <person name="Capua I."/>
            <person name="De Benedictis P."/>
            <person name="Joannis T."/>
            <person name="Lombin L.H."/>
            <person name="Cattoli G."/>
        </authorList>
    </citation>
    <scope>NUCLEOTIDE SEQUENCE [LARGE SCALE GENOMIC DNA]</scope>
    <source>
        <strain evidence="2 3">NRS-1</strain>
    </source>
</reference>
<dbReference type="RefSeq" id="WP_069797070.1">
    <property type="nucleotide sequence ID" value="NZ_CP034157.1"/>
</dbReference>
<dbReference type="InterPro" id="IPR041657">
    <property type="entry name" value="HTH_17"/>
</dbReference>
<dbReference type="KEGG" id="cnr:EB819_07625"/>
<dbReference type="SUPFAM" id="SSF46955">
    <property type="entry name" value="Putative DNA-binding domain"/>
    <property type="match status" value="1"/>
</dbReference>